<name>A0A1J5S1H8_9ZZZZ</name>
<dbReference type="Gene3D" id="3.40.1400.10">
    <property type="entry name" value="Sugar-phosphate isomerase, RpiB/LacA/LacB"/>
    <property type="match status" value="1"/>
</dbReference>
<sequence>MAEFSTNLMAGSRRIGCAADHGGFELKEHIAAKLREAGVEVIDYGDRRSDPDDDYPDFVLPLARAVARGEIARGVAVCGSGVGVCVAANKMAGVRACLIHETYSAHQGVEDDDLNLICLGGLVVGHALGWELVQTFLSARFSGLERHRRRLAKVARLEGMPSDVVP</sequence>
<reference evidence="3" key="1">
    <citation type="submission" date="2016-10" db="EMBL/GenBank/DDBJ databases">
        <title>Sequence of Gallionella enrichment culture.</title>
        <authorList>
            <person name="Poehlein A."/>
            <person name="Muehling M."/>
            <person name="Daniel R."/>
        </authorList>
    </citation>
    <scope>NUCLEOTIDE SEQUENCE</scope>
</reference>
<protein>
    <submittedName>
        <fullName evidence="3">Putative sugar phosphate isomerase YwlF</fullName>
        <ecNumber evidence="3">5.3.1.-</ecNumber>
    </submittedName>
</protein>
<dbReference type="PANTHER" id="PTHR43732">
    <property type="entry name" value="RIBOSE 5-PHOSPHATE ISOMERASE-RELATED"/>
    <property type="match status" value="1"/>
</dbReference>
<dbReference type="GO" id="GO:0016853">
    <property type="term" value="F:isomerase activity"/>
    <property type="evidence" value="ECO:0007669"/>
    <property type="project" value="UniProtKB-KW"/>
</dbReference>
<accession>A0A1J5S1H8</accession>
<organism evidence="3">
    <name type="scientific">mine drainage metagenome</name>
    <dbReference type="NCBI Taxonomy" id="410659"/>
    <lineage>
        <taxon>unclassified sequences</taxon>
        <taxon>metagenomes</taxon>
        <taxon>ecological metagenomes</taxon>
    </lineage>
</organism>
<evidence type="ECO:0000256" key="1">
    <source>
        <dbReference type="ARBA" id="ARBA00008754"/>
    </source>
</evidence>
<evidence type="ECO:0000313" key="3">
    <source>
        <dbReference type="EMBL" id="OIQ98007.1"/>
    </source>
</evidence>
<keyword evidence="2 3" id="KW-0413">Isomerase</keyword>
<dbReference type="NCBIfam" id="TIGR00689">
    <property type="entry name" value="rpiB_lacA_lacB"/>
    <property type="match status" value="1"/>
</dbReference>
<dbReference type="SUPFAM" id="SSF89623">
    <property type="entry name" value="Ribose/Galactose isomerase RpiB/AlsB"/>
    <property type="match status" value="1"/>
</dbReference>
<dbReference type="InterPro" id="IPR036569">
    <property type="entry name" value="RpiB_LacA_LacB_sf"/>
</dbReference>
<dbReference type="NCBIfam" id="NF004051">
    <property type="entry name" value="PRK05571.1"/>
    <property type="match status" value="1"/>
</dbReference>
<dbReference type="Pfam" id="PF02502">
    <property type="entry name" value="LacAB_rpiB"/>
    <property type="match status" value="1"/>
</dbReference>
<dbReference type="GO" id="GO:0005975">
    <property type="term" value="P:carbohydrate metabolic process"/>
    <property type="evidence" value="ECO:0007669"/>
    <property type="project" value="InterPro"/>
</dbReference>
<dbReference type="InterPro" id="IPR003500">
    <property type="entry name" value="RpiB_LacA_LacB"/>
</dbReference>
<gene>
    <name evidence="3" type="primary">ywlF_1</name>
    <name evidence="3" type="ORF">GALL_199280</name>
</gene>
<evidence type="ECO:0000256" key="2">
    <source>
        <dbReference type="ARBA" id="ARBA00023235"/>
    </source>
</evidence>
<dbReference type="PIRSF" id="PIRSF005384">
    <property type="entry name" value="RpiB_LacA_B"/>
    <property type="match status" value="1"/>
</dbReference>
<dbReference type="EMBL" id="MLJW01000124">
    <property type="protein sequence ID" value="OIQ98007.1"/>
    <property type="molecule type" value="Genomic_DNA"/>
</dbReference>
<dbReference type="InterPro" id="IPR051812">
    <property type="entry name" value="SPI_LacAB/RpiB"/>
</dbReference>
<dbReference type="EC" id="5.3.1.-" evidence="3"/>
<dbReference type="AlphaFoldDB" id="A0A1J5S1H8"/>
<proteinExistence type="inferred from homology"/>
<comment type="similarity">
    <text evidence="1">Belongs to the LacAB/RpiB family.</text>
</comment>
<dbReference type="PANTHER" id="PTHR43732:SF1">
    <property type="entry name" value="RIBOSE 5-PHOSPHATE ISOMERASE"/>
    <property type="match status" value="1"/>
</dbReference>
<comment type="caution">
    <text evidence="3">The sequence shown here is derived from an EMBL/GenBank/DDBJ whole genome shotgun (WGS) entry which is preliminary data.</text>
</comment>